<dbReference type="PROSITE" id="PS00973">
    <property type="entry name" value="USP_2"/>
    <property type="match status" value="1"/>
</dbReference>
<feature type="region of interest" description="Disordered" evidence="7">
    <location>
        <begin position="468"/>
        <end position="541"/>
    </location>
</feature>
<dbReference type="InterPro" id="IPR038765">
    <property type="entry name" value="Papain-like_cys_pep_sf"/>
</dbReference>
<evidence type="ECO:0000313" key="10">
    <source>
        <dbReference type="EnsemblMetazoa" id="AMIN005781-PA"/>
    </source>
</evidence>
<dbReference type="Pfam" id="PF00443">
    <property type="entry name" value="UCH"/>
    <property type="match status" value="1"/>
</dbReference>
<dbReference type="PROSITE" id="PS50235">
    <property type="entry name" value="USP_3"/>
    <property type="match status" value="1"/>
</dbReference>
<evidence type="ECO:0000313" key="11">
    <source>
        <dbReference type="Proteomes" id="UP000075920"/>
    </source>
</evidence>
<keyword evidence="6" id="KW-0645">Protease</keyword>
<dbReference type="PROSITE" id="PS50271">
    <property type="entry name" value="ZF_UBP"/>
    <property type="match status" value="1"/>
</dbReference>
<keyword evidence="2" id="KW-0479">Metal-binding</keyword>
<feature type="compositionally biased region" description="Basic and acidic residues" evidence="7">
    <location>
        <begin position="677"/>
        <end position="691"/>
    </location>
</feature>
<feature type="region of interest" description="Disordered" evidence="7">
    <location>
        <begin position="1"/>
        <end position="24"/>
    </location>
</feature>
<dbReference type="GO" id="GO:0006508">
    <property type="term" value="P:proteolysis"/>
    <property type="evidence" value="ECO:0007669"/>
    <property type="project" value="UniProtKB-KW"/>
</dbReference>
<organism evidence="10 11">
    <name type="scientific">Anopheles minimus</name>
    <dbReference type="NCBI Taxonomy" id="112268"/>
    <lineage>
        <taxon>Eukaryota</taxon>
        <taxon>Metazoa</taxon>
        <taxon>Ecdysozoa</taxon>
        <taxon>Arthropoda</taxon>
        <taxon>Hexapoda</taxon>
        <taxon>Insecta</taxon>
        <taxon>Pterygota</taxon>
        <taxon>Neoptera</taxon>
        <taxon>Endopterygota</taxon>
        <taxon>Diptera</taxon>
        <taxon>Nematocera</taxon>
        <taxon>Culicoidea</taxon>
        <taxon>Culicidae</taxon>
        <taxon>Anophelinae</taxon>
        <taxon>Anopheles</taxon>
    </lineage>
</organism>
<keyword evidence="4" id="KW-0862">Zinc</keyword>
<feature type="region of interest" description="Disordered" evidence="7">
    <location>
        <begin position="210"/>
        <end position="239"/>
    </location>
</feature>
<feature type="domain" description="UBP-type" evidence="9">
    <location>
        <begin position="34"/>
        <end position="165"/>
    </location>
</feature>
<name>A0A182W615_9DIPT</name>
<evidence type="ECO:0000256" key="5">
    <source>
        <dbReference type="PROSITE-ProRule" id="PRU00502"/>
    </source>
</evidence>
<evidence type="ECO:0000256" key="4">
    <source>
        <dbReference type="ARBA" id="ARBA00022833"/>
    </source>
</evidence>
<feature type="compositionally biased region" description="Polar residues" evidence="7">
    <location>
        <begin position="229"/>
        <end position="238"/>
    </location>
</feature>
<reference evidence="10" key="2">
    <citation type="submission" date="2020-05" db="UniProtKB">
        <authorList>
            <consortium name="EnsemblMetazoa"/>
        </authorList>
    </citation>
    <scope>IDENTIFICATION</scope>
    <source>
        <strain evidence="10">MINIMUS1</strain>
    </source>
</reference>
<dbReference type="AlphaFoldDB" id="A0A182W615"/>
<feature type="compositionally biased region" description="Basic and acidic residues" evidence="7">
    <location>
        <begin position="1"/>
        <end position="11"/>
    </location>
</feature>
<reference evidence="11" key="1">
    <citation type="submission" date="2013-03" db="EMBL/GenBank/DDBJ databases">
        <title>The Genome Sequence of Anopheles minimus MINIMUS1.</title>
        <authorList>
            <consortium name="The Broad Institute Genomics Platform"/>
            <person name="Neafsey D.E."/>
            <person name="Walton C."/>
            <person name="Walker B."/>
            <person name="Young S.K."/>
            <person name="Zeng Q."/>
            <person name="Gargeya S."/>
            <person name="Fitzgerald M."/>
            <person name="Haas B."/>
            <person name="Abouelleil A."/>
            <person name="Allen A.W."/>
            <person name="Alvarado L."/>
            <person name="Arachchi H.M."/>
            <person name="Berlin A.M."/>
            <person name="Chapman S.B."/>
            <person name="Gainer-Dewar J."/>
            <person name="Goldberg J."/>
            <person name="Griggs A."/>
            <person name="Gujja S."/>
            <person name="Hansen M."/>
            <person name="Howarth C."/>
            <person name="Imamovic A."/>
            <person name="Ireland A."/>
            <person name="Larimer J."/>
            <person name="McCowan C."/>
            <person name="Murphy C."/>
            <person name="Pearson M."/>
            <person name="Poon T.W."/>
            <person name="Priest M."/>
            <person name="Roberts A."/>
            <person name="Saif S."/>
            <person name="Shea T."/>
            <person name="Sisk P."/>
            <person name="Sykes S."/>
            <person name="Wortman J."/>
            <person name="Nusbaum C."/>
            <person name="Birren B."/>
        </authorList>
    </citation>
    <scope>NUCLEOTIDE SEQUENCE [LARGE SCALE GENOMIC DNA]</scope>
    <source>
        <strain evidence="11">MINIMUS1</strain>
    </source>
</reference>
<dbReference type="Gene3D" id="3.30.40.10">
    <property type="entry name" value="Zinc/RING finger domain, C3HC4 (zinc finger)"/>
    <property type="match status" value="1"/>
</dbReference>
<dbReference type="EnsemblMetazoa" id="AMIN005781-RA">
    <property type="protein sequence ID" value="AMIN005781-PA"/>
    <property type="gene ID" value="AMIN005781"/>
</dbReference>
<dbReference type="InterPro" id="IPR028889">
    <property type="entry name" value="USP"/>
</dbReference>
<evidence type="ECO:0000256" key="2">
    <source>
        <dbReference type="ARBA" id="ARBA00022723"/>
    </source>
</evidence>
<feature type="domain" description="USP" evidence="8">
    <location>
        <begin position="258"/>
        <end position="987"/>
    </location>
</feature>
<sequence>MGKRQRSDYRVDGGASSTESNDETLLSTKMNGGEVCTHIQKSIDLNTIRKQIKTNEAWFKKDCGKCMDEPASRGGNHIHEPSKVFSDASCETPTLWLCLKCGTQLCGRKQNQHALKHYTVPRSDIHALAMNTTTMDVWCYSCNVAVDPYAKPKLLEMVELIKREVTKFRFSDTANTCNAEMQTKLRDTTDAVRNMVIDVLQSTTNTSYDVPDAAKFDSNNQTYEHKSDSGTGSNQPNLPASAIVRPIKNIVASLPRVRGLSNLGNTCFFNAVLQCLARTPYLLHTLKQSATEGEQVHIPGGMLKLTDGSEMAVPALDGVLTNWRSLTEALTELLSELTANAEETLTPNRLLQELTSKWPQFDGGDQHDSHELLRHLLESVRTDDLRRYQSLILQRLGLETRQQLQNVDSTQKAVAKFYNEQISQWVFRPEQVFRGSLVSTLTCQDCHHTSSQHEYFLDISLPVCVEKPQPPIRRRSSPEPDGHGSGSLTPLTGARGSSATGPDGTPVSKSATKKERESNKKAKRIAKHQKNRINLSSVGSGAGMLAAGGGDKVGNGGEENEAMAHMVPLTDDQPFQPDGPKPNDDESSDDSNEPSDADVEDNDVTDDPLSKNGSIVDQNGNQLRSLPEKSDDTPENLNKESDGNNIVCAVGISAQRAAHMARQLPAGNAGSSETDEDNVKRRGELASREGGGEGSTSEPKRGRQRTFSHADWSNTVAPRYQCEDGEYSIQSCFNNFTAVELMTGNNKVCCEACTERINGKGGKSVNTNATKQFLISQPPAVLILHLKRFQVGLRSVFKKLNKLVSFPFVLDIAPFCGSKVKRASHIRPGQKRILYALYGLVEHSGSMHGGHYVAYVKVRPKFGPDDERWKFIPQGTKDELDRKSEQEMAKEQALRMGIHVRDSDDSLSSSHTPSETEDGGQKLPKGHDVRDELQGGGVGYMPKPAEPLPEVEPPPGKWYCVSDSYVREVTEESVLKVQAYLLFYERIF</sequence>
<dbReference type="CDD" id="cd02667">
    <property type="entry name" value="Peptidase_C19K"/>
    <property type="match status" value="1"/>
</dbReference>
<dbReference type="Gene3D" id="3.90.70.10">
    <property type="entry name" value="Cysteine proteinases"/>
    <property type="match status" value="2"/>
</dbReference>
<feature type="region of interest" description="Disordered" evidence="7">
    <location>
        <begin position="569"/>
        <end position="642"/>
    </location>
</feature>
<dbReference type="GO" id="GO:0005829">
    <property type="term" value="C:cytosol"/>
    <property type="evidence" value="ECO:0007669"/>
    <property type="project" value="TreeGrafter"/>
</dbReference>
<dbReference type="GO" id="GO:0005634">
    <property type="term" value="C:nucleus"/>
    <property type="evidence" value="ECO:0007669"/>
    <property type="project" value="TreeGrafter"/>
</dbReference>
<feature type="compositionally biased region" description="Acidic residues" evidence="7">
    <location>
        <begin position="585"/>
        <end position="606"/>
    </location>
</feature>
<dbReference type="InterPro" id="IPR001607">
    <property type="entry name" value="Znf_UBP"/>
</dbReference>
<dbReference type="SMART" id="SM00290">
    <property type="entry name" value="ZnF_UBP"/>
    <property type="match status" value="1"/>
</dbReference>
<keyword evidence="6" id="KW-0378">Hydrolase</keyword>
<keyword evidence="6" id="KW-0788">Thiol protease</keyword>
<feature type="compositionally biased region" description="Polar residues" evidence="7">
    <location>
        <begin position="611"/>
        <end position="624"/>
    </location>
</feature>
<dbReference type="GO" id="GO:0016579">
    <property type="term" value="P:protein deubiquitination"/>
    <property type="evidence" value="ECO:0007669"/>
    <property type="project" value="InterPro"/>
</dbReference>
<dbReference type="GO" id="GO:0004843">
    <property type="term" value="F:cysteine-type deubiquitinase activity"/>
    <property type="evidence" value="ECO:0007669"/>
    <property type="project" value="UniProtKB-UniRule"/>
</dbReference>
<keyword evidence="3 5" id="KW-0863">Zinc-finger</keyword>
<dbReference type="VEuPathDB" id="VectorBase:AMIN005781"/>
<dbReference type="InterPro" id="IPR050164">
    <property type="entry name" value="Peptidase_C19"/>
</dbReference>
<proteinExistence type="inferred from homology"/>
<keyword evidence="6" id="KW-0833">Ubl conjugation pathway</keyword>
<feature type="compositionally biased region" description="Polar residues" evidence="7">
    <location>
        <begin position="486"/>
        <end position="500"/>
    </location>
</feature>
<dbReference type="PANTHER" id="PTHR24006:SF781">
    <property type="entry name" value="LD34905P"/>
    <property type="match status" value="1"/>
</dbReference>
<dbReference type="PANTHER" id="PTHR24006">
    <property type="entry name" value="UBIQUITIN CARBOXYL-TERMINAL HYDROLASE"/>
    <property type="match status" value="1"/>
</dbReference>
<evidence type="ECO:0000259" key="9">
    <source>
        <dbReference type="PROSITE" id="PS50271"/>
    </source>
</evidence>
<dbReference type="PROSITE" id="PS00972">
    <property type="entry name" value="USP_1"/>
    <property type="match status" value="1"/>
</dbReference>
<dbReference type="InterPro" id="IPR013083">
    <property type="entry name" value="Znf_RING/FYVE/PHD"/>
</dbReference>
<evidence type="ECO:0000256" key="3">
    <source>
        <dbReference type="ARBA" id="ARBA00022771"/>
    </source>
</evidence>
<dbReference type="InterPro" id="IPR018200">
    <property type="entry name" value="USP_CS"/>
</dbReference>
<feature type="region of interest" description="Disordered" evidence="7">
    <location>
        <begin position="665"/>
        <end position="710"/>
    </location>
</feature>
<protein>
    <recommendedName>
        <fullName evidence="6">Ubiquitin carboxyl-terminal hydrolase</fullName>
        <ecNumber evidence="6">3.4.19.12</ecNumber>
    </recommendedName>
</protein>
<dbReference type="InterPro" id="IPR001394">
    <property type="entry name" value="Peptidase_C19_UCH"/>
</dbReference>
<evidence type="ECO:0000256" key="6">
    <source>
        <dbReference type="RuleBase" id="RU366025"/>
    </source>
</evidence>
<keyword evidence="11" id="KW-1185">Reference proteome</keyword>
<dbReference type="SUPFAM" id="SSF54001">
    <property type="entry name" value="Cysteine proteinases"/>
    <property type="match status" value="1"/>
</dbReference>
<feature type="compositionally biased region" description="Pro residues" evidence="7">
    <location>
        <begin position="944"/>
        <end position="953"/>
    </location>
</feature>
<dbReference type="SUPFAM" id="SSF57850">
    <property type="entry name" value="RING/U-box"/>
    <property type="match status" value="1"/>
</dbReference>
<evidence type="ECO:0000259" key="8">
    <source>
        <dbReference type="PROSITE" id="PS50235"/>
    </source>
</evidence>
<comment type="catalytic activity">
    <reaction evidence="6">
        <text>Thiol-dependent hydrolysis of ester, thioester, amide, peptide and isopeptide bonds formed by the C-terminal Gly of ubiquitin (a 76-residue protein attached to proteins as an intracellular targeting signal).</text>
        <dbReference type="EC" id="3.4.19.12"/>
    </reaction>
</comment>
<evidence type="ECO:0000256" key="7">
    <source>
        <dbReference type="SAM" id="MobiDB-lite"/>
    </source>
</evidence>
<feature type="compositionally biased region" description="Polar residues" evidence="7">
    <location>
        <begin position="15"/>
        <end position="24"/>
    </location>
</feature>
<dbReference type="EC" id="3.4.19.12" evidence="6"/>
<feature type="region of interest" description="Disordered" evidence="7">
    <location>
        <begin position="899"/>
        <end position="953"/>
    </location>
</feature>
<dbReference type="Pfam" id="PF02148">
    <property type="entry name" value="zf-UBP"/>
    <property type="match status" value="1"/>
</dbReference>
<dbReference type="STRING" id="112268.A0A182W615"/>
<feature type="compositionally biased region" description="Basic residues" evidence="7">
    <location>
        <begin position="521"/>
        <end position="531"/>
    </location>
</feature>
<accession>A0A182W615</accession>
<feature type="compositionally biased region" description="Basic and acidic residues" evidence="7">
    <location>
        <begin position="626"/>
        <end position="642"/>
    </location>
</feature>
<comment type="similarity">
    <text evidence="1 6">Belongs to the peptidase C19 family.</text>
</comment>
<dbReference type="GO" id="GO:0008270">
    <property type="term" value="F:zinc ion binding"/>
    <property type="evidence" value="ECO:0007669"/>
    <property type="project" value="UniProtKB-KW"/>
</dbReference>
<dbReference type="Proteomes" id="UP000075920">
    <property type="component" value="Unassembled WGS sequence"/>
</dbReference>
<evidence type="ECO:0000256" key="1">
    <source>
        <dbReference type="ARBA" id="ARBA00009085"/>
    </source>
</evidence>